<organism evidence="3 4">
    <name type="scientific">Parahaliea maris</name>
    <dbReference type="NCBI Taxonomy" id="2716870"/>
    <lineage>
        <taxon>Bacteria</taxon>
        <taxon>Pseudomonadati</taxon>
        <taxon>Pseudomonadota</taxon>
        <taxon>Gammaproteobacteria</taxon>
        <taxon>Cellvibrionales</taxon>
        <taxon>Halieaceae</taxon>
        <taxon>Parahaliea</taxon>
    </lineage>
</organism>
<keyword evidence="4" id="KW-1185">Reference proteome</keyword>
<dbReference type="PRINTS" id="PR00080">
    <property type="entry name" value="SDRFAMILY"/>
</dbReference>
<evidence type="ECO:0000313" key="4">
    <source>
        <dbReference type="Proteomes" id="UP000321039"/>
    </source>
</evidence>
<protein>
    <submittedName>
        <fullName evidence="3">SDR family oxidoreductase</fullName>
    </submittedName>
</protein>
<dbReference type="Gene3D" id="3.40.50.720">
    <property type="entry name" value="NAD(P)-binding Rossmann-like Domain"/>
    <property type="match status" value="1"/>
</dbReference>
<dbReference type="Proteomes" id="UP000321039">
    <property type="component" value="Unassembled WGS sequence"/>
</dbReference>
<evidence type="ECO:0000256" key="1">
    <source>
        <dbReference type="ARBA" id="ARBA00006484"/>
    </source>
</evidence>
<dbReference type="InterPro" id="IPR002347">
    <property type="entry name" value="SDR_fam"/>
</dbReference>
<dbReference type="InterPro" id="IPR020904">
    <property type="entry name" value="Sc_DH/Rdtase_CS"/>
</dbReference>
<name>A0A5C9A8U6_9GAMM</name>
<gene>
    <name evidence="3" type="ORF">FV139_02985</name>
</gene>
<dbReference type="NCBIfam" id="NF005559">
    <property type="entry name" value="PRK07231.1"/>
    <property type="match status" value="1"/>
</dbReference>
<dbReference type="AlphaFoldDB" id="A0A5C9A8U6"/>
<dbReference type="PANTHER" id="PTHR43639:SF1">
    <property type="entry name" value="SHORT-CHAIN DEHYDROGENASE_REDUCTASE FAMILY PROTEIN"/>
    <property type="match status" value="1"/>
</dbReference>
<evidence type="ECO:0000313" key="3">
    <source>
        <dbReference type="EMBL" id="TXS96464.1"/>
    </source>
</evidence>
<dbReference type="PANTHER" id="PTHR43639">
    <property type="entry name" value="OXIDOREDUCTASE, SHORT-CHAIN DEHYDROGENASE/REDUCTASE FAMILY (AFU_ORTHOLOGUE AFUA_5G02870)"/>
    <property type="match status" value="1"/>
</dbReference>
<dbReference type="InterPro" id="IPR036291">
    <property type="entry name" value="NAD(P)-bd_dom_sf"/>
</dbReference>
<dbReference type="Pfam" id="PF13561">
    <property type="entry name" value="adh_short_C2"/>
    <property type="match status" value="1"/>
</dbReference>
<dbReference type="CDD" id="cd05233">
    <property type="entry name" value="SDR_c"/>
    <property type="match status" value="1"/>
</dbReference>
<comment type="similarity">
    <text evidence="1">Belongs to the short-chain dehydrogenases/reductases (SDR) family.</text>
</comment>
<accession>A0A5C9A8U6</accession>
<reference evidence="3 4" key="1">
    <citation type="submission" date="2019-08" db="EMBL/GenBank/DDBJ databases">
        <title>Parahaliea maris sp. nov., isolated from the surface seawater.</title>
        <authorList>
            <person name="Liu Y."/>
        </authorList>
    </citation>
    <scope>NUCLEOTIDE SEQUENCE [LARGE SCALE GENOMIC DNA]</scope>
    <source>
        <strain evidence="3 4">HSLHS9</strain>
    </source>
</reference>
<keyword evidence="2" id="KW-0560">Oxidoreductase</keyword>
<proteinExistence type="inferred from homology"/>
<sequence>MADKLFDFTSRVVLITGGSRGLGKAMALAFAERGADIIVASRKFDQCEAVAREIRSMGRRALAVAAHVGKWGDLEFLVSAAYEEFGQVDILINNAGMSPLADSLLDVNEDLFDKITAVNFKGPYRLACLVGSRMAEGEGGSIINISSIGAQLPSPYFGPYAGAKAALNAVSTALAMEYAPKVRVNVISPGGFLTDIAGDWADDDQGLSGVILRRFGHPEEIVTTALYLASSHSSFTTNANIRVDGGCLAVKA</sequence>
<evidence type="ECO:0000256" key="2">
    <source>
        <dbReference type="ARBA" id="ARBA00023002"/>
    </source>
</evidence>
<dbReference type="RefSeq" id="WP_148066736.1">
    <property type="nucleotide sequence ID" value="NZ_VRZA01000001.1"/>
</dbReference>
<dbReference type="PROSITE" id="PS00061">
    <property type="entry name" value="ADH_SHORT"/>
    <property type="match status" value="1"/>
</dbReference>
<dbReference type="FunFam" id="3.40.50.720:FF:000084">
    <property type="entry name" value="Short-chain dehydrogenase reductase"/>
    <property type="match status" value="1"/>
</dbReference>
<dbReference type="EMBL" id="VRZA01000001">
    <property type="protein sequence ID" value="TXS96464.1"/>
    <property type="molecule type" value="Genomic_DNA"/>
</dbReference>
<dbReference type="SUPFAM" id="SSF51735">
    <property type="entry name" value="NAD(P)-binding Rossmann-fold domains"/>
    <property type="match status" value="1"/>
</dbReference>
<comment type="caution">
    <text evidence="3">The sequence shown here is derived from an EMBL/GenBank/DDBJ whole genome shotgun (WGS) entry which is preliminary data.</text>
</comment>
<dbReference type="GO" id="GO:0016491">
    <property type="term" value="F:oxidoreductase activity"/>
    <property type="evidence" value="ECO:0007669"/>
    <property type="project" value="UniProtKB-KW"/>
</dbReference>
<dbReference type="PRINTS" id="PR00081">
    <property type="entry name" value="GDHRDH"/>
</dbReference>